<evidence type="ECO:0000313" key="2">
    <source>
        <dbReference type="EMBL" id="EFV13500.1"/>
    </source>
</evidence>
<evidence type="ECO:0000259" key="1">
    <source>
        <dbReference type="Pfam" id="PF20795"/>
    </source>
</evidence>
<dbReference type="EMBL" id="ACZI02000001">
    <property type="protein sequence ID" value="EFV13500.1"/>
    <property type="molecule type" value="Genomic_DNA"/>
</dbReference>
<dbReference type="AlphaFoldDB" id="E5XQ67"/>
<dbReference type="RefSeq" id="WP_007469283.1">
    <property type="nucleotide sequence ID" value="NZ_KI391953.1"/>
</dbReference>
<reference evidence="2 3" key="1">
    <citation type="journal article" date="2011" name="Stand. Genomic Sci.">
        <title>High quality draft genome sequence of Segniliparus rugosus CDC 945(T)= (ATCC BAA-974(T)).</title>
        <authorList>
            <person name="Earl A.M."/>
            <person name="Desjardins C.A."/>
            <person name="Fitzgerald M.G."/>
            <person name="Arachchi H.M."/>
            <person name="Zeng Q."/>
            <person name="Mehta T."/>
            <person name="Griggs A."/>
            <person name="Birren B.W."/>
            <person name="Toney N.C."/>
            <person name="Carr J."/>
            <person name="Posey J."/>
            <person name="Butler W.R."/>
        </authorList>
    </citation>
    <scope>NUCLEOTIDE SEQUENCE [LARGE SCALE GENOMIC DNA]</scope>
    <source>
        <strain evidence="3">ATCC BAA-974 / DSM 45345 / CCUG 50838 / CIP 108380 / JCM 13579 / CDC 945</strain>
    </source>
</reference>
<dbReference type="Pfam" id="PF20795">
    <property type="entry name" value="DUF6841"/>
    <property type="match status" value="1"/>
</dbReference>
<dbReference type="InterPro" id="IPR049219">
    <property type="entry name" value="DUF6841"/>
</dbReference>
<keyword evidence="3" id="KW-1185">Reference proteome</keyword>
<comment type="caution">
    <text evidence="2">The sequence shown here is derived from an EMBL/GenBank/DDBJ whole genome shotgun (WGS) entry which is preliminary data.</text>
</comment>
<organism evidence="2 3">
    <name type="scientific">Segniliparus rugosus (strain ATCC BAA-974 / DSM 45345 / CCUG 50838 / CIP 108380 / JCM 13579 / CDC 945)</name>
    <dbReference type="NCBI Taxonomy" id="679197"/>
    <lineage>
        <taxon>Bacteria</taxon>
        <taxon>Bacillati</taxon>
        <taxon>Actinomycetota</taxon>
        <taxon>Actinomycetes</taxon>
        <taxon>Mycobacteriales</taxon>
        <taxon>Segniliparaceae</taxon>
        <taxon>Segniliparus</taxon>
    </lineage>
</organism>
<feature type="domain" description="DUF6841" evidence="1">
    <location>
        <begin position="6"/>
        <end position="142"/>
    </location>
</feature>
<dbReference type="Proteomes" id="UP000004816">
    <property type="component" value="Unassembled WGS sequence"/>
</dbReference>
<evidence type="ECO:0000313" key="3">
    <source>
        <dbReference type="Proteomes" id="UP000004816"/>
    </source>
</evidence>
<dbReference type="HOGENOM" id="CLU_1712016_0_0_11"/>
<sequence>MASVAEEASAWFFEKYFAAYVGSLNGSCEGAAAPLADDWLLDYWNVPMRLSAPGLAAWFLTAEDLVGFHRDVDRAQARSQGFAETVVLDHKVVAYHPDAAGFDAVFSRRRADGSEIGRFAAHYELGRDARGWRIFSLHTAPTEARTLAEAWTA</sequence>
<name>E5XQ67_SEGRC</name>
<protein>
    <recommendedName>
        <fullName evidence="1">DUF6841 domain-containing protein</fullName>
    </recommendedName>
</protein>
<proteinExistence type="predicted"/>
<accession>E5XQ67</accession>
<dbReference type="OrthoDB" id="2273115at2"/>
<gene>
    <name evidence="2" type="ORF">HMPREF9336_01639</name>
</gene>
<dbReference type="STRING" id="679197.HMPREF9336_01639"/>